<accession>A0A4U6VRN7</accession>
<keyword evidence="2" id="KW-1185">Reference proteome</keyword>
<dbReference type="Gramene" id="TKW31263">
    <property type="protein sequence ID" value="TKW31263"/>
    <property type="gene ID" value="SEVIR_2G094000v2"/>
</dbReference>
<reference evidence="1" key="1">
    <citation type="submission" date="2019-03" db="EMBL/GenBank/DDBJ databases">
        <title>WGS assembly of Setaria viridis.</title>
        <authorList>
            <person name="Huang P."/>
            <person name="Jenkins J."/>
            <person name="Grimwood J."/>
            <person name="Barry K."/>
            <person name="Healey A."/>
            <person name="Mamidi S."/>
            <person name="Sreedasyam A."/>
            <person name="Shu S."/>
            <person name="Feldman M."/>
            <person name="Wu J."/>
            <person name="Yu Y."/>
            <person name="Chen C."/>
            <person name="Johnson J."/>
            <person name="Rokhsar D."/>
            <person name="Baxter I."/>
            <person name="Schmutz J."/>
            <person name="Brutnell T."/>
            <person name="Kellogg E."/>
        </authorList>
    </citation>
    <scope>NUCLEOTIDE SEQUENCE [LARGE SCALE GENOMIC DNA]</scope>
</reference>
<gene>
    <name evidence="1" type="ORF">SEVIR_2G094000v2</name>
</gene>
<organism evidence="1 2">
    <name type="scientific">Setaria viridis</name>
    <name type="common">Green bristlegrass</name>
    <name type="synonym">Setaria italica subsp. viridis</name>
    <dbReference type="NCBI Taxonomy" id="4556"/>
    <lineage>
        <taxon>Eukaryota</taxon>
        <taxon>Viridiplantae</taxon>
        <taxon>Streptophyta</taxon>
        <taxon>Embryophyta</taxon>
        <taxon>Tracheophyta</taxon>
        <taxon>Spermatophyta</taxon>
        <taxon>Magnoliopsida</taxon>
        <taxon>Liliopsida</taxon>
        <taxon>Poales</taxon>
        <taxon>Poaceae</taxon>
        <taxon>PACMAD clade</taxon>
        <taxon>Panicoideae</taxon>
        <taxon>Panicodae</taxon>
        <taxon>Paniceae</taxon>
        <taxon>Cenchrinae</taxon>
        <taxon>Setaria</taxon>
    </lineage>
</organism>
<evidence type="ECO:0000313" key="1">
    <source>
        <dbReference type="EMBL" id="TKW31263.1"/>
    </source>
</evidence>
<protein>
    <submittedName>
        <fullName evidence="1">Uncharacterized protein</fullName>
    </submittedName>
</protein>
<name>A0A4U6VRN7_SETVI</name>
<sequence length="112" mass="12729">MAGDATDYDDTFRVQDLNELEFRNGNLEHGFNCLVGHHEIEPVGFLGNGLEATRWFEAIALSASLRLPPVAAVLDYVRRRPRKRHMPGLLHRGGIRHLLLFMFVSQPKGQHL</sequence>
<dbReference type="AlphaFoldDB" id="A0A4U6VRN7"/>
<evidence type="ECO:0000313" key="2">
    <source>
        <dbReference type="Proteomes" id="UP000298652"/>
    </source>
</evidence>
<dbReference type="Proteomes" id="UP000298652">
    <property type="component" value="Chromosome 2"/>
</dbReference>
<dbReference type="EMBL" id="CM016553">
    <property type="protein sequence ID" value="TKW31263.1"/>
    <property type="molecule type" value="Genomic_DNA"/>
</dbReference>
<proteinExistence type="predicted"/>